<keyword evidence="2" id="KW-1185">Reference proteome</keyword>
<evidence type="ECO:0000313" key="1">
    <source>
        <dbReference type="EMBL" id="KAL0489824.1"/>
    </source>
</evidence>
<dbReference type="SUPFAM" id="SSF82784">
    <property type="entry name" value="OsmC-like"/>
    <property type="match status" value="1"/>
</dbReference>
<reference evidence="1 2" key="1">
    <citation type="submission" date="2024-03" db="EMBL/GenBank/DDBJ databases">
        <title>The Acrasis kona genome and developmental transcriptomes reveal deep origins of eukaryotic multicellular pathways.</title>
        <authorList>
            <person name="Sheikh S."/>
            <person name="Fu C.-J."/>
            <person name="Brown M.W."/>
            <person name="Baldauf S.L."/>
        </authorList>
    </citation>
    <scope>NUCLEOTIDE SEQUENCE [LARGE SCALE GENOMIC DNA]</scope>
    <source>
        <strain evidence="1 2">ATCC MYA-3509</strain>
    </source>
</reference>
<dbReference type="EMBL" id="JAOPGA020001603">
    <property type="protein sequence ID" value="KAL0489824.1"/>
    <property type="molecule type" value="Genomic_DNA"/>
</dbReference>
<dbReference type="Pfam" id="PF02566">
    <property type="entry name" value="OsmC"/>
    <property type="match status" value="1"/>
</dbReference>
<dbReference type="InterPro" id="IPR003718">
    <property type="entry name" value="OsmC/Ohr_fam"/>
</dbReference>
<dbReference type="InterPro" id="IPR015946">
    <property type="entry name" value="KH_dom-like_a/b"/>
</dbReference>
<organism evidence="1 2">
    <name type="scientific">Acrasis kona</name>
    <dbReference type="NCBI Taxonomy" id="1008807"/>
    <lineage>
        <taxon>Eukaryota</taxon>
        <taxon>Discoba</taxon>
        <taxon>Heterolobosea</taxon>
        <taxon>Tetramitia</taxon>
        <taxon>Eutetramitia</taxon>
        <taxon>Acrasidae</taxon>
        <taxon>Acrasis</taxon>
    </lineage>
</organism>
<name>A0AAW2ZM98_9EUKA</name>
<gene>
    <name evidence="1" type="ORF">AKO1_009267</name>
</gene>
<protein>
    <submittedName>
        <fullName evidence="1">Hydroperoxide reductase</fullName>
    </submittedName>
</protein>
<dbReference type="Proteomes" id="UP001431209">
    <property type="component" value="Unassembled WGS sequence"/>
</dbReference>
<dbReference type="InterPro" id="IPR036102">
    <property type="entry name" value="OsmC/Ohrsf"/>
</dbReference>
<accession>A0AAW2ZM98</accession>
<sequence>MLSNRLFRAAYGVRSTPVVRMARTYSTKASKVAEEKKSIDVDVSKSEHEKDNHKEAEEKYKTFVISSKAPKSKVTTKVASPDGFELVFDEPSELDKRGKEKGMTPLHGLLGTLAACETATARFHAAQQKLDIGEIKFKKVEGTINSRAFVGTEKDVQPYFLNVNVEAEIDTSIGQDKLNEFKEVVEKHCPVYTLLKAAKVDIKSTWTVKQQKESKKLKEKK</sequence>
<dbReference type="InterPro" id="IPR052924">
    <property type="entry name" value="OsmC/Ohr_hydroprdx_reductase"/>
</dbReference>
<evidence type="ECO:0000313" key="2">
    <source>
        <dbReference type="Proteomes" id="UP001431209"/>
    </source>
</evidence>
<proteinExistence type="predicted"/>
<dbReference type="PANTHER" id="PTHR35368:SF1">
    <property type="entry name" value="HYDROPEROXIDE REDUCTASE"/>
    <property type="match status" value="1"/>
</dbReference>
<dbReference type="AlphaFoldDB" id="A0AAW2ZM98"/>
<dbReference type="Gene3D" id="3.30.300.20">
    <property type="match status" value="1"/>
</dbReference>
<dbReference type="PANTHER" id="PTHR35368">
    <property type="entry name" value="HYDROPEROXIDE REDUCTASE"/>
    <property type="match status" value="1"/>
</dbReference>
<comment type="caution">
    <text evidence="1">The sequence shown here is derived from an EMBL/GenBank/DDBJ whole genome shotgun (WGS) entry which is preliminary data.</text>
</comment>